<evidence type="ECO:0000256" key="1">
    <source>
        <dbReference type="SAM" id="MobiDB-lite"/>
    </source>
</evidence>
<evidence type="ECO:0000259" key="3">
    <source>
        <dbReference type="PROSITE" id="PS50011"/>
    </source>
</evidence>
<keyword evidence="2" id="KW-0812">Transmembrane</keyword>
<dbReference type="Pfam" id="PF00069">
    <property type="entry name" value="Pkinase"/>
    <property type="match status" value="1"/>
</dbReference>
<feature type="compositionally biased region" description="Low complexity" evidence="1">
    <location>
        <begin position="103"/>
        <end position="122"/>
    </location>
</feature>
<keyword evidence="2" id="KW-1133">Transmembrane helix</keyword>
<evidence type="ECO:0000313" key="5">
    <source>
        <dbReference type="Proteomes" id="UP001232148"/>
    </source>
</evidence>
<dbReference type="AlphaFoldDB" id="A0AAD9LX15"/>
<proteinExistence type="predicted"/>
<dbReference type="GO" id="GO:0004674">
    <property type="term" value="F:protein serine/threonine kinase activity"/>
    <property type="evidence" value="ECO:0007669"/>
    <property type="project" value="TreeGrafter"/>
</dbReference>
<dbReference type="GO" id="GO:0005524">
    <property type="term" value="F:ATP binding"/>
    <property type="evidence" value="ECO:0007669"/>
    <property type="project" value="InterPro"/>
</dbReference>
<dbReference type="Gene3D" id="1.10.510.10">
    <property type="entry name" value="Transferase(Phosphotransferase) domain 1"/>
    <property type="match status" value="1"/>
</dbReference>
<evidence type="ECO:0000256" key="2">
    <source>
        <dbReference type="SAM" id="Phobius"/>
    </source>
</evidence>
<protein>
    <recommendedName>
        <fullName evidence="3">Protein kinase domain-containing protein</fullName>
    </recommendedName>
</protein>
<reference evidence="4" key="1">
    <citation type="submission" date="2021-06" db="EMBL/GenBank/DDBJ databases">
        <title>Comparative genomics, transcriptomics and evolutionary studies reveal genomic signatures of adaptation to plant cell wall in hemibiotrophic fungi.</title>
        <authorList>
            <consortium name="DOE Joint Genome Institute"/>
            <person name="Baroncelli R."/>
            <person name="Diaz J.F."/>
            <person name="Benocci T."/>
            <person name="Peng M."/>
            <person name="Battaglia E."/>
            <person name="Haridas S."/>
            <person name="Andreopoulos W."/>
            <person name="Labutti K."/>
            <person name="Pangilinan J."/>
            <person name="Floch G.L."/>
            <person name="Makela M.R."/>
            <person name="Henrissat B."/>
            <person name="Grigoriev I.V."/>
            <person name="Crouch J.A."/>
            <person name="De Vries R.P."/>
            <person name="Sukno S.A."/>
            <person name="Thon M.R."/>
        </authorList>
    </citation>
    <scope>NUCLEOTIDE SEQUENCE</scope>
    <source>
        <strain evidence="4">MAFF235873</strain>
    </source>
</reference>
<dbReference type="PANTHER" id="PTHR24359:SF1">
    <property type="entry name" value="INHIBITOR OF NUCLEAR FACTOR KAPPA-B KINASE EPSILON SUBUNIT HOMOLOG 1-RELATED"/>
    <property type="match status" value="1"/>
</dbReference>
<comment type="caution">
    <text evidence="4">The sequence shown here is derived from an EMBL/GenBank/DDBJ whole genome shotgun (WGS) entry which is preliminary data.</text>
</comment>
<evidence type="ECO:0000313" key="4">
    <source>
        <dbReference type="EMBL" id="KAK2023907.1"/>
    </source>
</evidence>
<dbReference type="PANTHER" id="PTHR24359">
    <property type="entry name" value="SERINE/THREONINE-PROTEIN KINASE SBK1"/>
    <property type="match status" value="1"/>
</dbReference>
<dbReference type="InterPro" id="IPR000719">
    <property type="entry name" value="Prot_kinase_dom"/>
</dbReference>
<organism evidence="4 5">
    <name type="scientific">Colletotrichum zoysiae</name>
    <dbReference type="NCBI Taxonomy" id="1216348"/>
    <lineage>
        <taxon>Eukaryota</taxon>
        <taxon>Fungi</taxon>
        <taxon>Dikarya</taxon>
        <taxon>Ascomycota</taxon>
        <taxon>Pezizomycotina</taxon>
        <taxon>Sordariomycetes</taxon>
        <taxon>Hypocreomycetidae</taxon>
        <taxon>Glomerellales</taxon>
        <taxon>Glomerellaceae</taxon>
        <taxon>Colletotrichum</taxon>
        <taxon>Colletotrichum graminicola species complex</taxon>
    </lineage>
</organism>
<accession>A0AAD9LX15</accession>
<feature type="region of interest" description="Disordered" evidence="1">
    <location>
        <begin position="608"/>
        <end position="648"/>
    </location>
</feature>
<sequence length="868" mass="97658">MKPNTSTQKALLVKTVLHSQYLVLDRMKKFLDQILGSNRYTIKVRSGSFVLYSQRKLSTGEIERLHKNSQEYEMIKDENAVLDPMSDANKSRPQPLTGINKHSTPVASISSSSPPNYLSQQSNTERGTFNKGPRQDVFDLMPCYHSSGSNVQWFDTTMTGNSTIFRGLKIRSLSDERSTTGLYDFEIEAGQTSNIFVVQGQLMSFAPGTHKDGVQKFAIKRLKEKTKLDDFLREYDKLTQVKSLRHPNIVDTLAVFKDESGGVQRYNFVFPLALTNLKRLFRGDKVNVSGTQKSSLWSQIGGLASAVAYLHESRTAHRDIKPSNILVYESHGTDQLELKLTDFGLAVDLSNALAWQEGSADVMSALNYNAPEIRSAFSKTGQNKNGLHSLPSPQQLLSNDIWKLGCVFTELAVFVTRGSVGVSRFRDSIITETANVSSDSFSDVRFDDGERIKAEVLASIDVLASDTPEVSQLQPILLKMLSEALSRPPARAVCQYLTQHASFFGTYPFFDGMRHVRFESRHQNTEIGMFDKCRLMLEARMDSCIDWWPLPKVTRPFQKGDVEVMWRPGKEELSAILNENEARRYKAVCFPALRNGDPVLPRFNTQTTTATATSGTSHSGQTPASPSLQNIGTISTQGSSVPKPQSASPTTRELYWCIDEVFSEPRQTMRRPIPVQLALTDEELYETTNKAFGASVGSLLNRWFLNFLSWKCCVGVDFIKFYIVMNDEDQVFREKTELPPQENLEYDHGIMEPQDVQMKLAAIQIVNGLRDPKSVRGKKDMIRMIPKKTIPPDFQKRMGAYGWGIYAEMGWSLKRMLWWLVFCFVATSIFVVIWLACISKTDLQNAFVPSTIVLGVFTIVLGMAQMLG</sequence>
<dbReference type="PROSITE" id="PS50011">
    <property type="entry name" value="PROTEIN_KINASE_DOM"/>
    <property type="match status" value="1"/>
</dbReference>
<dbReference type="InterPro" id="IPR011009">
    <property type="entry name" value="Kinase-like_dom_sf"/>
</dbReference>
<dbReference type="SMART" id="SM00220">
    <property type="entry name" value="S_TKc"/>
    <property type="match status" value="1"/>
</dbReference>
<feature type="compositionally biased region" description="Low complexity" evidence="1">
    <location>
        <begin position="608"/>
        <end position="622"/>
    </location>
</feature>
<dbReference type="CDD" id="cd00180">
    <property type="entry name" value="PKc"/>
    <property type="match status" value="1"/>
</dbReference>
<gene>
    <name evidence="4" type="ORF">LX32DRAFT_570828</name>
</gene>
<name>A0AAD9LX15_9PEZI</name>
<dbReference type="EMBL" id="MU842982">
    <property type="protein sequence ID" value="KAK2023907.1"/>
    <property type="molecule type" value="Genomic_DNA"/>
</dbReference>
<keyword evidence="5" id="KW-1185">Reference proteome</keyword>
<dbReference type="Proteomes" id="UP001232148">
    <property type="component" value="Unassembled WGS sequence"/>
</dbReference>
<keyword evidence="2" id="KW-0472">Membrane</keyword>
<feature type="transmembrane region" description="Helical" evidence="2">
    <location>
        <begin position="847"/>
        <end position="867"/>
    </location>
</feature>
<feature type="domain" description="Protein kinase" evidence="3">
    <location>
        <begin position="183"/>
        <end position="510"/>
    </location>
</feature>
<feature type="region of interest" description="Disordered" evidence="1">
    <location>
        <begin position="84"/>
        <end position="132"/>
    </location>
</feature>
<feature type="transmembrane region" description="Helical" evidence="2">
    <location>
        <begin position="816"/>
        <end position="835"/>
    </location>
</feature>
<feature type="compositionally biased region" description="Polar residues" evidence="1">
    <location>
        <begin position="623"/>
        <end position="648"/>
    </location>
</feature>
<dbReference type="SUPFAM" id="SSF56112">
    <property type="entry name" value="Protein kinase-like (PK-like)"/>
    <property type="match status" value="1"/>
</dbReference>